<name>X1IFU6_9ZZZZ</name>
<feature type="region of interest" description="Disordered" evidence="1">
    <location>
        <begin position="1"/>
        <end position="23"/>
    </location>
</feature>
<accession>X1IFU6</accession>
<feature type="non-terminal residue" evidence="2">
    <location>
        <position position="1"/>
    </location>
</feature>
<organism evidence="2">
    <name type="scientific">marine sediment metagenome</name>
    <dbReference type="NCBI Taxonomy" id="412755"/>
    <lineage>
        <taxon>unclassified sequences</taxon>
        <taxon>metagenomes</taxon>
        <taxon>ecological metagenomes</taxon>
    </lineage>
</organism>
<comment type="caution">
    <text evidence="2">The sequence shown here is derived from an EMBL/GenBank/DDBJ whole genome shotgun (WGS) entry which is preliminary data.</text>
</comment>
<evidence type="ECO:0000313" key="2">
    <source>
        <dbReference type="EMBL" id="GAH80577.1"/>
    </source>
</evidence>
<evidence type="ECO:0000256" key="1">
    <source>
        <dbReference type="SAM" id="MobiDB-lite"/>
    </source>
</evidence>
<reference evidence="2" key="1">
    <citation type="journal article" date="2014" name="Front. Microbiol.">
        <title>High frequency of phylogenetically diverse reductive dehalogenase-homologous genes in deep subseafloor sedimentary metagenomes.</title>
        <authorList>
            <person name="Kawai M."/>
            <person name="Futagami T."/>
            <person name="Toyoda A."/>
            <person name="Takaki Y."/>
            <person name="Nishi S."/>
            <person name="Hori S."/>
            <person name="Arai W."/>
            <person name="Tsubouchi T."/>
            <person name="Morono Y."/>
            <person name="Uchiyama I."/>
            <person name="Ito T."/>
            <person name="Fujiyama A."/>
            <person name="Inagaki F."/>
            <person name="Takami H."/>
        </authorList>
    </citation>
    <scope>NUCLEOTIDE SEQUENCE</scope>
    <source>
        <strain evidence="2">Expedition CK06-06</strain>
    </source>
</reference>
<proteinExistence type="predicted"/>
<sequence>TQGIISEAKTNQKRTSRPINSNLEKAYPANEQANKVSKSPAVATMTLFIK</sequence>
<gene>
    <name evidence="2" type="ORF">S03H2_59219</name>
</gene>
<protein>
    <submittedName>
        <fullName evidence="2">Uncharacterized protein</fullName>
    </submittedName>
</protein>
<dbReference type="AlphaFoldDB" id="X1IFU6"/>
<dbReference type="EMBL" id="BARU01038071">
    <property type="protein sequence ID" value="GAH80577.1"/>
    <property type="molecule type" value="Genomic_DNA"/>
</dbReference>